<evidence type="ECO:0000313" key="1">
    <source>
        <dbReference type="EMBL" id="QNR86037.1"/>
    </source>
</evidence>
<reference evidence="1 2" key="1">
    <citation type="submission" date="2020-09" db="EMBL/GenBank/DDBJ databases">
        <title>Pedobacter sp. SW-16 isolated from soil near Yeocheon.</title>
        <authorList>
            <person name="Im H.S."/>
            <person name="Joung Y."/>
            <person name="Lee S.-S."/>
        </authorList>
    </citation>
    <scope>NUCLEOTIDE SEQUENCE [LARGE SCALE GENOMIC DNA]</scope>
    <source>
        <strain evidence="1 2">SW-16</strain>
    </source>
</reference>
<dbReference type="Proteomes" id="UP000516439">
    <property type="component" value="Chromosome"/>
</dbReference>
<evidence type="ECO:0008006" key="3">
    <source>
        <dbReference type="Google" id="ProtNLM"/>
    </source>
</evidence>
<name>A0ABX6TMY6_9SPHI</name>
<protein>
    <recommendedName>
        <fullName evidence="3">Immunity protein 42</fullName>
    </recommendedName>
</protein>
<sequence length="164" mass="18896">MGRTRKVEFIYGDIYKDIDFGTYALMMYYAKQLNSTKAEIFFNATLTEYGFRAEHDLSTGNLDGIDDLEAHFIPQEIRDSIIFIDNELIPALNNETLNLIEKYGGRDNFYKLFYTNPGYLIALGLNDDEFYFDIPSSIVAFLGRLKVVLELALNANTPYEVFIH</sequence>
<keyword evidence="2" id="KW-1185">Reference proteome</keyword>
<dbReference type="EMBL" id="CP061171">
    <property type="protein sequence ID" value="QNR86037.1"/>
    <property type="molecule type" value="Genomic_DNA"/>
</dbReference>
<proteinExistence type="predicted"/>
<evidence type="ECO:0000313" key="2">
    <source>
        <dbReference type="Proteomes" id="UP000516439"/>
    </source>
</evidence>
<accession>A0ABX6TMY6</accession>
<dbReference type="RefSeq" id="WP_190328318.1">
    <property type="nucleotide sequence ID" value="NZ_CP061171.1"/>
</dbReference>
<organism evidence="1 2">
    <name type="scientific">Pedobacter riviphilus</name>
    <dbReference type="NCBI Taxonomy" id="2766984"/>
    <lineage>
        <taxon>Bacteria</taxon>
        <taxon>Pseudomonadati</taxon>
        <taxon>Bacteroidota</taxon>
        <taxon>Sphingobacteriia</taxon>
        <taxon>Sphingobacteriales</taxon>
        <taxon>Sphingobacteriaceae</taxon>
        <taxon>Pedobacter</taxon>
    </lineage>
</organism>
<gene>
    <name evidence="1" type="ORF">H9N25_06305</name>
</gene>